<accession>A0A645FEC5</accession>
<dbReference type="InterPro" id="IPR003772">
    <property type="entry name" value="YceD"/>
</dbReference>
<evidence type="ECO:0000313" key="1">
    <source>
        <dbReference type="EMBL" id="MPN12657.1"/>
    </source>
</evidence>
<dbReference type="AlphaFoldDB" id="A0A645FEC5"/>
<evidence type="ECO:0008006" key="2">
    <source>
        <dbReference type="Google" id="ProtNLM"/>
    </source>
</evidence>
<sequence>MGKHQYGFTIDDNFFDGYEGSEITSADIKVDLTLDRHTTFMEIKGVFEGIVKSECDRCLEELDLELDFETSLLVKFTRTNQEEDNEEVLILDPSESELDMKQFFYDYVCLALPLQKVHREGECDPRMIEKLEKLRGESDILPEGRTPFDKLKDLMN</sequence>
<name>A0A645FEC5_9ZZZZ</name>
<proteinExistence type="predicted"/>
<organism evidence="1">
    <name type="scientific">bioreactor metagenome</name>
    <dbReference type="NCBI Taxonomy" id="1076179"/>
    <lineage>
        <taxon>unclassified sequences</taxon>
        <taxon>metagenomes</taxon>
        <taxon>ecological metagenomes</taxon>
    </lineage>
</organism>
<protein>
    <recommendedName>
        <fullName evidence="2">Large ribosomal RNA subunit accumulation protein YceD</fullName>
    </recommendedName>
</protein>
<dbReference type="Pfam" id="PF02620">
    <property type="entry name" value="YceD"/>
    <property type="match status" value="1"/>
</dbReference>
<dbReference type="EMBL" id="VSSQ01059045">
    <property type="protein sequence ID" value="MPN12657.1"/>
    <property type="molecule type" value="Genomic_DNA"/>
</dbReference>
<reference evidence="1" key="1">
    <citation type="submission" date="2019-08" db="EMBL/GenBank/DDBJ databases">
        <authorList>
            <person name="Kucharzyk K."/>
            <person name="Murdoch R.W."/>
            <person name="Higgins S."/>
            <person name="Loffler F."/>
        </authorList>
    </citation>
    <scope>NUCLEOTIDE SEQUENCE</scope>
</reference>
<comment type="caution">
    <text evidence="1">The sequence shown here is derived from an EMBL/GenBank/DDBJ whole genome shotgun (WGS) entry which is preliminary data.</text>
</comment>
<gene>
    <name evidence="1" type="ORF">SDC9_159976</name>
</gene>